<name>A0A6A3K298_9STRA</name>
<feature type="compositionally biased region" description="Polar residues" evidence="1">
    <location>
        <begin position="398"/>
        <end position="415"/>
    </location>
</feature>
<organism evidence="2 3">
    <name type="scientific">Phytophthora rubi</name>
    <dbReference type="NCBI Taxonomy" id="129364"/>
    <lineage>
        <taxon>Eukaryota</taxon>
        <taxon>Sar</taxon>
        <taxon>Stramenopiles</taxon>
        <taxon>Oomycota</taxon>
        <taxon>Peronosporomycetes</taxon>
        <taxon>Peronosporales</taxon>
        <taxon>Peronosporaceae</taxon>
        <taxon>Phytophthora</taxon>
    </lineage>
</organism>
<feature type="compositionally biased region" description="Basic residues" evidence="1">
    <location>
        <begin position="766"/>
        <end position="780"/>
    </location>
</feature>
<dbReference type="AlphaFoldDB" id="A0A6A3K298"/>
<evidence type="ECO:0000313" key="2">
    <source>
        <dbReference type="EMBL" id="KAE8998143.1"/>
    </source>
</evidence>
<dbReference type="EMBL" id="QXFU01001645">
    <property type="protein sequence ID" value="KAE8998143.1"/>
    <property type="molecule type" value="Genomic_DNA"/>
</dbReference>
<evidence type="ECO:0000256" key="1">
    <source>
        <dbReference type="SAM" id="MobiDB-lite"/>
    </source>
</evidence>
<feature type="compositionally biased region" description="Basic and acidic residues" evidence="1">
    <location>
        <begin position="634"/>
        <end position="644"/>
    </location>
</feature>
<feature type="compositionally biased region" description="Basic residues" evidence="1">
    <location>
        <begin position="890"/>
        <end position="899"/>
    </location>
</feature>
<dbReference type="Proteomes" id="UP000435112">
    <property type="component" value="Unassembled WGS sequence"/>
</dbReference>
<feature type="compositionally biased region" description="Basic and acidic residues" evidence="1">
    <location>
        <begin position="158"/>
        <end position="171"/>
    </location>
</feature>
<feature type="compositionally biased region" description="Low complexity" evidence="1">
    <location>
        <begin position="975"/>
        <end position="985"/>
    </location>
</feature>
<feature type="compositionally biased region" description="Basic and acidic residues" evidence="1">
    <location>
        <begin position="940"/>
        <end position="954"/>
    </location>
</feature>
<evidence type="ECO:0000313" key="3">
    <source>
        <dbReference type="Proteomes" id="UP000435112"/>
    </source>
</evidence>
<feature type="region of interest" description="Disordered" evidence="1">
    <location>
        <begin position="294"/>
        <end position="374"/>
    </location>
</feature>
<feature type="region of interest" description="Disordered" evidence="1">
    <location>
        <begin position="1135"/>
        <end position="1166"/>
    </location>
</feature>
<feature type="compositionally biased region" description="Basic and acidic residues" evidence="1">
    <location>
        <begin position="586"/>
        <end position="606"/>
    </location>
</feature>
<accession>A0A6A3K298</accession>
<comment type="caution">
    <text evidence="2">The sequence shown here is derived from an EMBL/GenBank/DDBJ whole genome shotgun (WGS) entry which is preliminary data.</text>
</comment>
<feature type="compositionally biased region" description="Acidic residues" evidence="1">
    <location>
        <begin position="528"/>
        <end position="537"/>
    </location>
</feature>
<feature type="region of interest" description="Disordered" evidence="1">
    <location>
        <begin position="130"/>
        <end position="192"/>
    </location>
</feature>
<dbReference type="OrthoDB" id="168506at2759"/>
<feature type="region of interest" description="Disordered" evidence="1">
    <location>
        <begin position="389"/>
        <end position="415"/>
    </location>
</feature>
<feature type="compositionally biased region" description="Polar residues" evidence="1">
    <location>
        <begin position="854"/>
        <end position="881"/>
    </location>
</feature>
<feature type="compositionally biased region" description="Polar residues" evidence="1">
    <location>
        <begin position="342"/>
        <end position="364"/>
    </location>
</feature>
<feature type="compositionally biased region" description="Basic residues" evidence="1">
    <location>
        <begin position="1135"/>
        <end position="1150"/>
    </location>
</feature>
<feature type="compositionally biased region" description="Basic residues" evidence="1">
    <location>
        <begin position="137"/>
        <end position="146"/>
    </location>
</feature>
<feature type="compositionally biased region" description="Polar residues" evidence="1">
    <location>
        <begin position="325"/>
        <end position="335"/>
    </location>
</feature>
<feature type="region of interest" description="Disordered" evidence="1">
    <location>
        <begin position="484"/>
        <end position="503"/>
    </location>
</feature>
<feature type="compositionally biased region" description="Basic and acidic residues" evidence="1">
    <location>
        <begin position="486"/>
        <end position="499"/>
    </location>
</feature>
<feature type="compositionally biased region" description="Basic and acidic residues" evidence="1">
    <location>
        <begin position="799"/>
        <end position="818"/>
    </location>
</feature>
<feature type="compositionally biased region" description="Basic and acidic residues" evidence="1">
    <location>
        <begin position="538"/>
        <end position="549"/>
    </location>
</feature>
<reference evidence="2 3" key="1">
    <citation type="submission" date="2018-09" db="EMBL/GenBank/DDBJ databases">
        <title>Genomic investigation of the strawberry pathogen Phytophthora fragariae indicates pathogenicity is determined by transcriptional variation in three key races.</title>
        <authorList>
            <person name="Adams T.M."/>
            <person name="Armitage A.D."/>
            <person name="Sobczyk M.K."/>
            <person name="Bates H.J."/>
            <person name="Dunwell J.M."/>
            <person name="Nellist C.F."/>
            <person name="Harrison R.J."/>
        </authorList>
    </citation>
    <scope>NUCLEOTIDE SEQUENCE [LARGE SCALE GENOMIC DNA]</scope>
    <source>
        <strain evidence="2 3">SCRP324</strain>
    </source>
</reference>
<proteinExistence type="predicted"/>
<feature type="compositionally biased region" description="Basic and acidic residues" evidence="1">
    <location>
        <begin position="747"/>
        <end position="765"/>
    </location>
</feature>
<feature type="compositionally biased region" description="Acidic residues" evidence="1">
    <location>
        <begin position="906"/>
        <end position="920"/>
    </location>
</feature>
<protein>
    <submittedName>
        <fullName evidence="2">Uncharacterized protein</fullName>
    </submittedName>
</protein>
<feature type="compositionally biased region" description="Basic and acidic residues" evidence="1">
    <location>
        <begin position="995"/>
        <end position="1010"/>
    </location>
</feature>
<feature type="compositionally biased region" description="Basic and acidic residues" evidence="1">
    <location>
        <begin position="1039"/>
        <end position="1063"/>
    </location>
</feature>
<feature type="compositionally biased region" description="Basic and acidic residues" evidence="1">
    <location>
        <begin position="695"/>
        <end position="717"/>
    </location>
</feature>
<gene>
    <name evidence="2" type="ORF">PR002_g18819</name>
</gene>
<feature type="compositionally biased region" description="Basic and acidic residues" evidence="1">
    <location>
        <begin position="837"/>
        <end position="851"/>
    </location>
</feature>
<sequence length="1192" mass="134084">MDGTLPSYEAAMRDAREYLRRRDLTSQDEVPLYFAWERLYAAANVNLSTDFLNETRAELRARQQARLTPRQGLPPPLFTSFDKLNRKSMQSSAFLRSGLSSDAAIEMMARRYRREAEKLRSSRDKLVMSSVGDTGKRVKKCKRGKKTPQEEVDDLLEDLERPSSPERRGFKTTEGGTRTKKKFNRRQQNPEREVEELLAKLKFENSKVLPESKMRAARTATNKDEFDFAGGKDSFADELVGGDKAAKAAELRRSSFSMGNTAIDPVLADVENVAAFAAQVSNWRMYPTADTEVKLSQNGTKGTKRVNGANKLKKSAGGEGEADTTFDTALWSSGSDEGPFETNGSLRSSAVSTSPTSRRSTAHTSEWADDDDDNLGVDEAQLAARDEELHDQPAVGVPNSNSVSSQPGKKSSIASSSAVEQNLQLSHAVGEMQVKIKGKEIQVTFKGSLDDGNSDGINNAGLHSERIQRIAKTSATQKVFGIADTTKLRDGGKGDEHGTAEQPAKMPNAAQDDVHLPHKQSSVRFYGVEDDDVDEDTNEGRVSSDHETSQIESEVCGTTVASEPTRHEKHSYQALSATQSTAEEESLYHDAFSDEKTTQQIEREVVYEANSDDANGGLRTSASQVERSTVRGHRREESAQRSEVDPAVSSDSVPTKSKNNDRLEPFIPSNAATKNTAEDDSLYSDVSSGEAVELENAKDPNKSRRQQGEREEVRETSEQDSGELRASSSRSEHRNSTAGGRNGVFTDENRRSSEIREPHREETTRRKQSKHVAVRSRNNRRPSSGEEEYESQGGVSPQEHSRLERGNRESSQRIDTAIHRKSMKVSDDDSNASNSDGPERGRGEELKETKRSKYSSSSKANDQLRTVSQVEVSSAVDSAQRLQARDKHGTRPHSSRRSRNQQLVVEDSDEDFSDGPDTPDIEYHRHTTSRYESSQLLRRIPRDTREYAEYEHRERHSSRPSTRPTSSRHKQRNQSPDSSNDSSYSETQKTHGRHRSDSSERPRPSHSNRDRHGHRRSSRYPAYDLRDRDHHLAAAMESPPKRSKSDIRTKEMKLTKAKHDSRSSKPTSRSLKLPEGIVWPPGMEADCIARLGLDGHHPIAPPGLEHLVTDEQWGDYWTWLHWYSSWQMWYMKNDKKPRRNSDKKKRRGRRHSESDESPDNEADHYEKHAARNANWWLDVSATKHRRRQSRSD</sequence>
<feature type="region of interest" description="Disordered" evidence="1">
    <location>
        <begin position="528"/>
        <end position="1076"/>
    </location>
</feature>
<feature type="compositionally biased region" description="Polar residues" evidence="1">
    <location>
        <begin position="618"/>
        <end position="627"/>
    </location>
</feature>